<gene>
    <name evidence="1" type="primary">AVEN_84758_1</name>
    <name evidence="1" type="ORF">NPIL_275931</name>
</gene>
<evidence type="ECO:0000313" key="2">
    <source>
        <dbReference type="Proteomes" id="UP000887013"/>
    </source>
</evidence>
<proteinExistence type="predicted"/>
<keyword evidence="2" id="KW-1185">Reference proteome</keyword>
<protein>
    <submittedName>
        <fullName evidence="1">Uncharacterized protein</fullName>
    </submittedName>
</protein>
<dbReference type="Proteomes" id="UP000887013">
    <property type="component" value="Unassembled WGS sequence"/>
</dbReference>
<sequence length="237" mass="27042">GKGEMETYWLMGHAVNERRRPMNRGVAQQPLLFNLRENENRRRSPKTEFLRRVTASQAHRSLDDSTALFNGTIPGKQTLLRVAQESPLTRKRYSAVAPVFTKDTFQSDPWDGNEMGNNVVTADVIDGFNEVFCPTVAEVKLELDLKTNERDVESLLPSALEDVTKPLIHAQRRLEHLKKFKKKYQPWRRSWSADVIDQGSKAAKPSLCNFLRNMPRSPNAAGNLHTLRESDKEESVV</sequence>
<feature type="non-terminal residue" evidence="1">
    <location>
        <position position="1"/>
    </location>
</feature>
<dbReference type="AlphaFoldDB" id="A0A8X6ISA0"/>
<comment type="caution">
    <text evidence="1">The sequence shown here is derived from an EMBL/GenBank/DDBJ whole genome shotgun (WGS) entry which is preliminary data.</text>
</comment>
<evidence type="ECO:0000313" key="1">
    <source>
        <dbReference type="EMBL" id="GFS58383.1"/>
    </source>
</evidence>
<name>A0A8X6ISA0_NEPPI</name>
<accession>A0A8X6ISA0</accession>
<reference evidence="1" key="1">
    <citation type="submission" date="2020-08" db="EMBL/GenBank/DDBJ databases">
        <title>Multicomponent nature underlies the extraordinary mechanical properties of spider dragline silk.</title>
        <authorList>
            <person name="Kono N."/>
            <person name="Nakamura H."/>
            <person name="Mori M."/>
            <person name="Yoshida Y."/>
            <person name="Ohtoshi R."/>
            <person name="Malay A.D."/>
            <person name="Moran D.A.P."/>
            <person name="Tomita M."/>
            <person name="Numata K."/>
            <person name="Arakawa K."/>
        </authorList>
    </citation>
    <scope>NUCLEOTIDE SEQUENCE</scope>
</reference>
<dbReference type="OrthoDB" id="6430571at2759"/>
<organism evidence="1 2">
    <name type="scientific">Nephila pilipes</name>
    <name type="common">Giant wood spider</name>
    <name type="synonym">Nephila maculata</name>
    <dbReference type="NCBI Taxonomy" id="299642"/>
    <lineage>
        <taxon>Eukaryota</taxon>
        <taxon>Metazoa</taxon>
        <taxon>Ecdysozoa</taxon>
        <taxon>Arthropoda</taxon>
        <taxon>Chelicerata</taxon>
        <taxon>Arachnida</taxon>
        <taxon>Araneae</taxon>
        <taxon>Araneomorphae</taxon>
        <taxon>Entelegynae</taxon>
        <taxon>Araneoidea</taxon>
        <taxon>Nephilidae</taxon>
        <taxon>Nephila</taxon>
    </lineage>
</organism>
<dbReference type="EMBL" id="BMAW01093058">
    <property type="protein sequence ID" value="GFS58383.1"/>
    <property type="molecule type" value="Genomic_DNA"/>
</dbReference>